<dbReference type="Gene3D" id="2.60.40.1080">
    <property type="match status" value="2"/>
</dbReference>
<sequence>MNVTSLRALRKRVALWLSICLAIPSLSAAIGMPTYAQAAEGGNLFTNGGFETADENGNAPGWEAIRYSGAPAFSVTDSVYKEGTRSFRIGADVVSRGSAKQVVNLAPEQAGKPFVLQFWLKTEGLTENGQAYGRFQFLNGAGSRIGALNYTTTLRGTNDWTSIRKEFTVPAGAVKLSFEGFLENTAGSAWFDDLKLFEVLPDEAPNGNLLPNGGFETVQASTGWTDGVGPAHATAWKASGNPAFAVDTETYRSGTRSVRIDGAPPTASRGAVVQEIRTMKIGQPYLISGWVKTENVSNTAYVRFQYKRDGGQSVNVELANHIRGSTDWTYFSRVVGLPENTDNPSAPVTKVEAFLENSTGTVWFDDFSIQEHIPVESFTLTPDYVELVAGGAAQLSATVTPENATNRNVRWSSSDPAAVSVDANGLVTARAAGYSIVSATALETNETRNAVVTVDPSPSLIVQPYSGTVLENGELAGRLTAEDVSGAPIVFEKAIDPRHGTVTVEPDGGFRYYPTRNYAGPDEFVFMVGGVAGGGGPKFGKATIAVEPILAPPTLDLQWYSTPKGATLTGKLGKVIRPSADAVVWTKSGASSETRGELTVQPDGTFVYTPAPGFTGYDTFRVAATAANGMSTEAMAKVFVVPEAADFAADLNDAALGNVHPRVVADAEDFAYARGLIGTDPYMTEWFERLTQDTTPFLEAEDNGFNTNQLLNTALMFQLTGDKKYADRAIEHLQYMATIPESAWPGRTNSMLSLTYIAYTTGLAYDWLYHEMTPEQRRVVEETVSEHIFSHALGWYRGQFNITETNNINLVNNGSYGVLALALLNEDEAQIRAEANEALQGVYRKLQIVLRHLTEDGSWPEGPSYFQYGTMPLFLFMSAMHSSLGTDYGLSELEGMEAFGAYPVHLRGPKGTFNFGDGDIIETYPQSLWLADFYGKPEYASLAGELYRDQGLYSPLYLLFYKPGMFDVWPSSPDRTFSGIEAIAMRSGWNDPNAAYAAMRGLNETMLSHNDLDAGTFVFDALGERWALDLGNENYNLPGFWQYAEGTRWTYYRKGAQGHNTVVINPLSNPVHMQDYDAPAPLVRSESKPRGAYGILDLTERYPNDALSFKRGMMLTADRSQLIVQDEIRLKAPSDIYWFMHTGASISIVEGGRAAILTKNDKKLYVKMIEAPAGAVFSEMKAEPLPGTPNPEGQTANRDVRKLAVHLTNASQANLSVWMAPLYEEDALPQQAPGFTPLDAWSIPDGELPVRPAPPTASSIAVDGVPIEGFDPRRTYYEVVFPFEETVVPRVEAASASDLTVVEATELPGRTFVYVTDPADPASKNRYTVAFVRGPIVGDPPDVNRWPVVGATASSTPQANLGYTPEKTLDGDLSTRWTSEGEHWIQYDLGEVREVGAVSIAFFSGDVRKAYFSISTSLDGVQWNVAYADGVSSGVTAEPEVFHFAGTEARYVRITGYGNSTSRWNNITEAGIFRPTPISVRADVPEVWKPGERHALSALLRYADGRQTIAENATFASSDETVLSVKEGKALGKKPGTAELTVTDHESGLTRTMTIEVRTPNP</sequence>
<gene>
    <name evidence="5" type="ORF">FE782_13850</name>
</gene>
<comment type="subcellular location">
    <subcellularLocation>
        <location evidence="1">Cell envelope</location>
    </subcellularLocation>
</comment>
<dbReference type="Pfam" id="PF02368">
    <property type="entry name" value="Big_2"/>
    <property type="match status" value="1"/>
</dbReference>
<dbReference type="Pfam" id="PF16332">
    <property type="entry name" value="DUF4962"/>
    <property type="match status" value="1"/>
</dbReference>
<evidence type="ECO:0000256" key="3">
    <source>
        <dbReference type="SAM" id="SignalP"/>
    </source>
</evidence>
<dbReference type="PANTHER" id="PTHR38045:SF1">
    <property type="entry name" value="HEPARINASE II_III-LIKE PROTEIN"/>
    <property type="match status" value="1"/>
</dbReference>
<keyword evidence="2" id="KW-0378">Hydrolase</keyword>
<dbReference type="GO" id="GO:0016798">
    <property type="term" value="F:hydrolase activity, acting on glycosyl bonds"/>
    <property type="evidence" value="ECO:0007669"/>
    <property type="project" value="InterPro"/>
</dbReference>
<dbReference type="Pfam" id="PF00754">
    <property type="entry name" value="F5_F8_type_C"/>
    <property type="match status" value="1"/>
</dbReference>
<dbReference type="InterPro" id="IPR000421">
    <property type="entry name" value="FA58C"/>
</dbReference>
<keyword evidence="3" id="KW-0732">Signal</keyword>
<dbReference type="EMBL" id="VCIW01000008">
    <property type="protein sequence ID" value="TLS51585.1"/>
    <property type="molecule type" value="Genomic_DNA"/>
</dbReference>
<dbReference type="Pfam" id="PF17963">
    <property type="entry name" value="Big_9"/>
    <property type="match status" value="2"/>
</dbReference>
<dbReference type="SUPFAM" id="SSF48230">
    <property type="entry name" value="Chondroitin AC/alginate lyase"/>
    <property type="match status" value="1"/>
</dbReference>
<evidence type="ECO:0000256" key="1">
    <source>
        <dbReference type="ARBA" id="ARBA00004196"/>
    </source>
</evidence>
<dbReference type="GO" id="GO:0030313">
    <property type="term" value="C:cell envelope"/>
    <property type="evidence" value="ECO:0007669"/>
    <property type="project" value="UniProtKB-SubCell"/>
</dbReference>
<keyword evidence="6" id="KW-1185">Reference proteome</keyword>
<dbReference type="InterPro" id="IPR003305">
    <property type="entry name" value="CenC_carb-bd"/>
</dbReference>
<dbReference type="Pfam" id="PF02018">
    <property type="entry name" value="CBM_4_9"/>
    <property type="match status" value="1"/>
</dbReference>
<dbReference type="InterPro" id="IPR008929">
    <property type="entry name" value="Chondroitin_lyas"/>
</dbReference>
<reference evidence="5 6" key="1">
    <citation type="submission" date="2019-05" db="EMBL/GenBank/DDBJ databases">
        <authorList>
            <person name="Narsing Rao M.P."/>
            <person name="Li W.J."/>
        </authorList>
    </citation>
    <scope>NUCLEOTIDE SEQUENCE [LARGE SCALE GENOMIC DNA]</scope>
    <source>
        <strain evidence="5 6">SYSU_K30003</strain>
    </source>
</reference>
<dbReference type="PANTHER" id="PTHR38045">
    <property type="entry name" value="CHROMOSOME 1, WHOLE GENOME SHOTGUN SEQUENCE"/>
    <property type="match status" value="1"/>
</dbReference>
<dbReference type="Gene3D" id="2.70.98.70">
    <property type="match status" value="1"/>
</dbReference>
<protein>
    <submittedName>
        <fullName evidence="5">DUF4962 domain-containing protein</fullName>
    </submittedName>
</protein>
<proteinExistence type="predicted"/>
<evidence type="ECO:0000313" key="6">
    <source>
        <dbReference type="Proteomes" id="UP000309676"/>
    </source>
</evidence>
<evidence type="ECO:0000259" key="4">
    <source>
        <dbReference type="PROSITE" id="PS50022"/>
    </source>
</evidence>
<feature type="domain" description="F5/8 type C" evidence="4">
    <location>
        <begin position="1332"/>
        <end position="1454"/>
    </location>
</feature>
<dbReference type="Proteomes" id="UP000309676">
    <property type="component" value="Unassembled WGS sequence"/>
</dbReference>
<dbReference type="SUPFAM" id="SSF49373">
    <property type="entry name" value="Invasin/intimin cell-adhesion fragments"/>
    <property type="match status" value="1"/>
</dbReference>
<dbReference type="InterPro" id="IPR003343">
    <property type="entry name" value="Big_2"/>
</dbReference>
<comment type="caution">
    <text evidence="5">The sequence shown here is derived from an EMBL/GenBank/DDBJ whole genome shotgun (WGS) entry which is preliminary data.</text>
</comment>
<dbReference type="PROSITE" id="PS50022">
    <property type="entry name" value="FA58C_3"/>
    <property type="match status" value="1"/>
</dbReference>
<dbReference type="InterPro" id="IPR008979">
    <property type="entry name" value="Galactose-bd-like_sf"/>
</dbReference>
<dbReference type="GO" id="GO:0016829">
    <property type="term" value="F:lyase activity"/>
    <property type="evidence" value="ECO:0007669"/>
    <property type="project" value="InterPro"/>
</dbReference>
<dbReference type="Gene3D" id="2.60.120.260">
    <property type="entry name" value="Galactose-binding domain-like"/>
    <property type="match status" value="3"/>
</dbReference>
<dbReference type="InterPro" id="IPR008964">
    <property type="entry name" value="Invasin/intimin_cell_adhesion"/>
</dbReference>
<accession>A0A5R9GJ32</accession>
<dbReference type="InterPro" id="IPR032518">
    <property type="entry name" value="HepII_N"/>
</dbReference>
<organism evidence="5 6">
    <name type="scientific">Paenibacillus antri</name>
    <dbReference type="NCBI Taxonomy" id="2582848"/>
    <lineage>
        <taxon>Bacteria</taxon>
        <taxon>Bacillati</taxon>
        <taxon>Bacillota</taxon>
        <taxon>Bacilli</taxon>
        <taxon>Bacillales</taxon>
        <taxon>Paenibacillaceae</taxon>
        <taxon>Paenibacillus</taxon>
    </lineage>
</organism>
<feature type="signal peptide" evidence="3">
    <location>
        <begin position="1"/>
        <end position="38"/>
    </location>
</feature>
<name>A0A5R9GJ32_9BACL</name>
<dbReference type="RefSeq" id="WP_138194767.1">
    <property type="nucleotide sequence ID" value="NZ_VCIW01000008.1"/>
</dbReference>
<evidence type="ECO:0000313" key="5">
    <source>
        <dbReference type="EMBL" id="TLS51585.1"/>
    </source>
</evidence>
<dbReference type="SUPFAM" id="SSF49785">
    <property type="entry name" value="Galactose-binding domain-like"/>
    <property type="match status" value="2"/>
</dbReference>
<dbReference type="Gene3D" id="1.50.10.100">
    <property type="entry name" value="Chondroitin AC/alginate lyase"/>
    <property type="match status" value="1"/>
</dbReference>
<feature type="chain" id="PRO_5024298123" evidence="3">
    <location>
        <begin position="39"/>
        <end position="1562"/>
    </location>
</feature>
<dbReference type="Gene3D" id="2.60.40.3440">
    <property type="match status" value="1"/>
</dbReference>
<dbReference type="Pfam" id="PF07940">
    <property type="entry name" value="Hepar_II_III_C"/>
    <property type="match status" value="1"/>
</dbReference>
<dbReference type="OrthoDB" id="175534at2"/>
<dbReference type="InterPro" id="IPR012480">
    <property type="entry name" value="Hepar_II_III_C"/>
</dbReference>
<evidence type="ECO:0000256" key="2">
    <source>
        <dbReference type="ARBA" id="ARBA00022801"/>
    </source>
</evidence>
<dbReference type="SMART" id="SM00635">
    <property type="entry name" value="BID_2"/>
    <property type="match status" value="2"/>
</dbReference>